<evidence type="ECO:0008006" key="2">
    <source>
        <dbReference type="Google" id="ProtNLM"/>
    </source>
</evidence>
<feature type="non-terminal residue" evidence="1">
    <location>
        <position position="1"/>
    </location>
</feature>
<accession>A0A0F9B535</accession>
<proteinExistence type="predicted"/>
<dbReference type="AlphaFoldDB" id="A0A0F9B535"/>
<sequence length="96" mass="10864">ILAEPLYIILQMAGYENDAHELVNSKLVPIAKKEKLSLIEVLEREAEDDIILQAVIKNIPSELHELLKSPNKYIGDAKEKALEIVEYANNILNKIN</sequence>
<organism evidence="1">
    <name type="scientific">marine sediment metagenome</name>
    <dbReference type="NCBI Taxonomy" id="412755"/>
    <lineage>
        <taxon>unclassified sequences</taxon>
        <taxon>metagenomes</taxon>
        <taxon>ecological metagenomes</taxon>
    </lineage>
</organism>
<gene>
    <name evidence="1" type="ORF">LCGC14_2489960</name>
</gene>
<evidence type="ECO:0000313" key="1">
    <source>
        <dbReference type="EMBL" id="KKL16999.1"/>
    </source>
</evidence>
<comment type="caution">
    <text evidence="1">The sequence shown here is derived from an EMBL/GenBank/DDBJ whole genome shotgun (WGS) entry which is preliminary data.</text>
</comment>
<protein>
    <recommendedName>
        <fullName evidence="2">Adenylosuccinate lyase C-terminal domain-containing protein</fullName>
    </recommendedName>
</protein>
<dbReference type="EMBL" id="LAZR01039440">
    <property type="protein sequence ID" value="KKL16999.1"/>
    <property type="molecule type" value="Genomic_DNA"/>
</dbReference>
<name>A0A0F9B535_9ZZZZ</name>
<reference evidence="1" key="1">
    <citation type="journal article" date="2015" name="Nature">
        <title>Complex archaea that bridge the gap between prokaryotes and eukaryotes.</title>
        <authorList>
            <person name="Spang A."/>
            <person name="Saw J.H."/>
            <person name="Jorgensen S.L."/>
            <person name="Zaremba-Niedzwiedzka K."/>
            <person name="Martijn J."/>
            <person name="Lind A.E."/>
            <person name="van Eijk R."/>
            <person name="Schleper C."/>
            <person name="Guy L."/>
            <person name="Ettema T.J."/>
        </authorList>
    </citation>
    <scope>NUCLEOTIDE SEQUENCE</scope>
</reference>